<dbReference type="SMART" id="SM00066">
    <property type="entry name" value="GAL4"/>
    <property type="match status" value="1"/>
</dbReference>
<dbReference type="SUPFAM" id="SSF57701">
    <property type="entry name" value="Zn2/Cys6 DNA-binding domain"/>
    <property type="match status" value="1"/>
</dbReference>
<sequence>MSAGTSRSLKSRAGCKTCKIRRVKCGEEKPHCVRCTSTGRTCEYSDTNNARALSLLDQRLSLSPNTVWRERRAFAYYFQCAAQYVGGELDVDFWRTVVPQVCRTEPAVWDAIIAMSVLIENPEHSQQQQRRRPQDALAWYARSVSAVRQRLERGGLDLLVGLISCTLFICIESLQGGIEAAVRLYGQGVRLILALRAQIAGRGVSGSAINAASLLEETIVPIFTRMGMLALATSTAPAGGLRQDIKGPTAFLSSLKAARETIVALANEAQILQTACNDYRQRESSFWRLSPELIDRQKILSASLQSWHKAFTDLAGRKRDILSLSPSSMVSTSALLLAYYEMLVVSLATCVSPLQTATDAYIPRFQTIVDQCRIALDASMRPDGTQPPLSLDVGVSLPLWFTSLRCREPQIRRAALALLRRAPLVQGFYQCIPAASLGERIMALEERHGKSMRLPGNNDNNDNNDRPDPLIPEEARFGPLDVFWLRDGCPPGPNEELVNWDRSRDQSFLRYSRNKHDPASGTWQTVYECVCLDFEV</sequence>
<dbReference type="PANTHER" id="PTHR36206:SF14">
    <property type="entry name" value="ZN(2)-C6 FUNGAL-TYPE DOMAIN-CONTAINING PROTEIN-RELATED"/>
    <property type="match status" value="1"/>
</dbReference>
<evidence type="ECO:0000256" key="3">
    <source>
        <dbReference type="ARBA" id="ARBA00023015"/>
    </source>
</evidence>
<feature type="region of interest" description="Disordered" evidence="8">
    <location>
        <begin position="451"/>
        <end position="471"/>
    </location>
</feature>
<evidence type="ECO:0000256" key="8">
    <source>
        <dbReference type="SAM" id="MobiDB-lite"/>
    </source>
</evidence>
<keyword evidence="3" id="KW-0805">Transcription regulation</keyword>
<proteinExistence type="predicted"/>
<dbReference type="Proteomes" id="UP000184188">
    <property type="component" value="Unassembled WGS sequence"/>
</dbReference>
<evidence type="ECO:0000313" key="11">
    <source>
        <dbReference type="Proteomes" id="UP000184188"/>
    </source>
</evidence>
<accession>A0A1L9SX67</accession>
<dbReference type="CDD" id="cd00067">
    <property type="entry name" value="GAL4"/>
    <property type="match status" value="1"/>
</dbReference>
<reference evidence="11" key="1">
    <citation type="journal article" date="2017" name="Genome Biol.">
        <title>Comparative genomics reveals high biological diversity and specific adaptations in the industrially and medically important fungal genus Aspergillus.</title>
        <authorList>
            <person name="de Vries R.P."/>
            <person name="Riley R."/>
            <person name="Wiebenga A."/>
            <person name="Aguilar-Osorio G."/>
            <person name="Amillis S."/>
            <person name="Uchima C.A."/>
            <person name="Anderluh G."/>
            <person name="Asadollahi M."/>
            <person name="Askin M."/>
            <person name="Barry K."/>
            <person name="Battaglia E."/>
            <person name="Bayram O."/>
            <person name="Benocci T."/>
            <person name="Braus-Stromeyer S.A."/>
            <person name="Caldana C."/>
            <person name="Canovas D."/>
            <person name="Cerqueira G.C."/>
            <person name="Chen F."/>
            <person name="Chen W."/>
            <person name="Choi C."/>
            <person name="Clum A."/>
            <person name="Dos Santos R.A."/>
            <person name="Damasio A.R."/>
            <person name="Diallinas G."/>
            <person name="Emri T."/>
            <person name="Fekete E."/>
            <person name="Flipphi M."/>
            <person name="Freyberg S."/>
            <person name="Gallo A."/>
            <person name="Gournas C."/>
            <person name="Habgood R."/>
            <person name="Hainaut M."/>
            <person name="Harispe M.L."/>
            <person name="Henrissat B."/>
            <person name="Hilden K.S."/>
            <person name="Hope R."/>
            <person name="Hossain A."/>
            <person name="Karabika E."/>
            <person name="Karaffa L."/>
            <person name="Karanyi Z."/>
            <person name="Krasevec N."/>
            <person name="Kuo A."/>
            <person name="Kusch H."/>
            <person name="LaButti K."/>
            <person name="Lagendijk E.L."/>
            <person name="Lapidus A."/>
            <person name="Levasseur A."/>
            <person name="Lindquist E."/>
            <person name="Lipzen A."/>
            <person name="Logrieco A.F."/>
            <person name="MacCabe A."/>
            <person name="Maekelae M.R."/>
            <person name="Malavazi I."/>
            <person name="Melin P."/>
            <person name="Meyer V."/>
            <person name="Mielnichuk N."/>
            <person name="Miskei M."/>
            <person name="Molnar A.P."/>
            <person name="Mule G."/>
            <person name="Ngan C.Y."/>
            <person name="Orejas M."/>
            <person name="Orosz E."/>
            <person name="Ouedraogo J.P."/>
            <person name="Overkamp K.M."/>
            <person name="Park H.-S."/>
            <person name="Perrone G."/>
            <person name="Piumi F."/>
            <person name="Punt P.J."/>
            <person name="Ram A.F."/>
            <person name="Ramon A."/>
            <person name="Rauscher S."/>
            <person name="Record E."/>
            <person name="Riano-Pachon D.M."/>
            <person name="Robert V."/>
            <person name="Roehrig J."/>
            <person name="Ruller R."/>
            <person name="Salamov A."/>
            <person name="Salih N.S."/>
            <person name="Samson R.A."/>
            <person name="Sandor E."/>
            <person name="Sanguinetti M."/>
            <person name="Schuetze T."/>
            <person name="Sepcic K."/>
            <person name="Shelest E."/>
            <person name="Sherlock G."/>
            <person name="Sophianopoulou V."/>
            <person name="Squina F.M."/>
            <person name="Sun H."/>
            <person name="Susca A."/>
            <person name="Todd R.B."/>
            <person name="Tsang A."/>
            <person name="Unkles S.E."/>
            <person name="van de Wiele N."/>
            <person name="van Rossen-Uffink D."/>
            <person name="Oliveira J.V."/>
            <person name="Vesth T.C."/>
            <person name="Visser J."/>
            <person name="Yu J.-H."/>
            <person name="Zhou M."/>
            <person name="Andersen M.R."/>
            <person name="Archer D.B."/>
            <person name="Baker S.E."/>
            <person name="Benoit I."/>
            <person name="Brakhage A.A."/>
            <person name="Braus G.H."/>
            <person name="Fischer R."/>
            <person name="Frisvad J.C."/>
            <person name="Goldman G.H."/>
            <person name="Houbraken J."/>
            <person name="Oakley B."/>
            <person name="Pocsi I."/>
            <person name="Scazzocchio C."/>
            <person name="Seiboth B."/>
            <person name="vanKuyk P.A."/>
            <person name="Wortman J."/>
            <person name="Dyer P.S."/>
            <person name="Grigoriev I.V."/>
        </authorList>
    </citation>
    <scope>NUCLEOTIDE SEQUENCE [LARGE SCALE GENOMIC DNA]</scope>
    <source>
        <strain evidence="11">CBS 506.65</strain>
    </source>
</reference>
<dbReference type="InterPro" id="IPR001138">
    <property type="entry name" value="Zn2Cys6_DnaBD"/>
</dbReference>
<dbReference type="GO" id="GO:0008270">
    <property type="term" value="F:zinc ion binding"/>
    <property type="evidence" value="ECO:0007669"/>
    <property type="project" value="InterPro"/>
</dbReference>
<keyword evidence="11" id="KW-1185">Reference proteome</keyword>
<dbReference type="PROSITE" id="PS00463">
    <property type="entry name" value="ZN2_CY6_FUNGAL_1"/>
    <property type="match status" value="1"/>
</dbReference>
<dbReference type="GO" id="GO:0000981">
    <property type="term" value="F:DNA-binding transcription factor activity, RNA polymerase II-specific"/>
    <property type="evidence" value="ECO:0007669"/>
    <property type="project" value="InterPro"/>
</dbReference>
<gene>
    <name evidence="10" type="ORF">ASPZODRAFT_468409</name>
</gene>
<dbReference type="GO" id="GO:0003677">
    <property type="term" value="F:DNA binding"/>
    <property type="evidence" value="ECO:0007669"/>
    <property type="project" value="UniProtKB-KW"/>
</dbReference>
<feature type="coiled-coil region" evidence="7">
    <location>
        <begin position="255"/>
        <end position="282"/>
    </location>
</feature>
<evidence type="ECO:0000259" key="9">
    <source>
        <dbReference type="PROSITE" id="PS50048"/>
    </source>
</evidence>
<evidence type="ECO:0000256" key="6">
    <source>
        <dbReference type="ARBA" id="ARBA00023242"/>
    </source>
</evidence>
<keyword evidence="6" id="KW-0539">Nucleus</keyword>
<dbReference type="RefSeq" id="XP_022586308.1">
    <property type="nucleotide sequence ID" value="XM_022728383.1"/>
</dbReference>
<keyword evidence="2" id="KW-0862">Zinc</keyword>
<dbReference type="InterPro" id="IPR052360">
    <property type="entry name" value="Transcr_Regulatory_Proteins"/>
</dbReference>
<organism evidence="10 11">
    <name type="scientific">Penicilliopsis zonata CBS 506.65</name>
    <dbReference type="NCBI Taxonomy" id="1073090"/>
    <lineage>
        <taxon>Eukaryota</taxon>
        <taxon>Fungi</taxon>
        <taxon>Dikarya</taxon>
        <taxon>Ascomycota</taxon>
        <taxon>Pezizomycotina</taxon>
        <taxon>Eurotiomycetes</taxon>
        <taxon>Eurotiomycetidae</taxon>
        <taxon>Eurotiales</taxon>
        <taxon>Aspergillaceae</taxon>
        <taxon>Penicilliopsis</taxon>
    </lineage>
</organism>
<dbReference type="Gene3D" id="4.10.240.10">
    <property type="entry name" value="Zn(2)-C6 fungal-type DNA-binding domain"/>
    <property type="match status" value="1"/>
</dbReference>
<keyword evidence="7" id="KW-0175">Coiled coil</keyword>
<name>A0A1L9SX67_9EURO</name>
<evidence type="ECO:0000256" key="7">
    <source>
        <dbReference type="SAM" id="Coils"/>
    </source>
</evidence>
<dbReference type="InterPro" id="IPR036864">
    <property type="entry name" value="Zn2-C6_fun-type_DNA-bd_sf"/>
</dbReference>
<keyword evidence="4" id="KW-0238">DNA-binding</keyword>
<dbReference type="VEuPathDB" id="FungiDB:ASPZODRAFT_468409"/>
<keyword evidence="5" id="KW-0804">Transcription</keyword>
<feature type="domain" description="Zn(2)-C6 fungal-type" evidence="9">
    <location>
        <begin position="14"/>
        <end position="44"/>
    </location>
</feature>
<protein>
    <recommendedName>
        <fullName evidence="9">Zn(2)-C6 fungal-type domain-containing protein</fullName>
    </recommendedName>
</protein>
<dbReference type="EMBL" id="KV878336">
    <property type="protein sequence ID" value="OJJ51798.1"/>
    <property type="molecule type" value="Genomic_DNA"/>
</dbReference>
<evidence type="ECO:0000313" key="10">
    <source>
        <dbReference type="EMBL" id="OJJ51798.1"/>
    </source>
</evidence>
<evidence type="ECO:0000256" key="5">
    <source>
        <dbReference type="ARBA" id="ARBA00023163"/>
    </source>
</evidence>
<dbReference type="GeneID" id="34614847"/>
<dbReference type="AlphaFoldDB" id="A0A1L9SX67"/>
<keyword evidence="1" id="KW-0479">Metal-binding</keyword>
<evidence type="ECO:0000256" key="2">
    <source>
        <dbReference type="ARBA" id="ARBA00022833"/>
    </source>
</evidence>
<dbReference type="PANTHER" id="PTHR36206">
    <property type="entry name" value="ASPERCRYPTIN BIOSYNTHESIS CLUSTER-SPECIFIC TRANSCRIPTION REGULATOR ATNN-RELATED"/>
    <property type="match status" value="1"/>
</dbReference>
<dbReference type="PRINTS" id="PR00755">
    <property type="entry name" value="AFLATOXINBRP"/>
</dbReference>
<dbReference type="PROSITE" id="PS50048">
    <property type="entry name" value="ZN2_CY6_FUNGAL_2"/>
    <property type="match status" value="1"/>
</dbReference>
<dbReference type="OrthoDB" id="3145928at2759"/>
<evidence type="ECO:0000256" key="4">
    <source>
        <dbReference type="ARBA" id="ARBA00023125"/>
    </source>
</evidence>
<evidence type="ECO:0000256" key="1">
    <source>
        <dbReference type="ARBA" id="ARBA00022723"/>
    </source>
</evidence>
<dbReference type="STRING" id="1073090.A0A1L9SX67"/>
<dbReference type="Pfam" id="PF00172">
    <property type="entry name" value="Zn_clus"/>
    <property type="match status" value="1"/>
</dbReference>